<protein>
    <recommendedName>
        <fullName evidence="4">FAD-binding domain-containing protein</fullName>
    </recommendedName>
</protein>
<feature type="domain" description="FAD-binding" evidence="4">
    <location>
        <begin position="84"/>
        <end position="155"/>
    </location>
</feature>
<evidence type="ECO:0000313" key="6">
    <source>
        <dbReference type="Proteomes" id="UP000054270"/>
    </source>
</evidence>
<dbReference type="SUPFAM" id="SSF51905">
    <property type="entry name" value="FAD/NAD(P)-binding domain"/>
    <property type="match status" value="1"/>
</dbReference>
<dbReference type="InterPro" id="IPR002938">
    <property type="entry name" value="FAD-bd"/>
</dbReference>
<dbReference type="PANTHER" id="PTHR46720:SF3">
    <property type="entry name" value="FAD-BINDING DOMAIN-CONTAINING PROTEIN-RELATED"/>
    <property type="match status" value="1"/>
</dbReference>
<accession>A0A0D2LB08</accession>
<evidence type="ECO:0000256" key="3">
    <source>
        <dbReference type="ARBA" id="ARBA00023002"/>
    </source>
</evidence>
<dbReference type="EMBL" id="KN817537">
    <property type="protein sequence ID" value="KJA24437.1"/>
    <property type="molecule type" value="Genomic_DNA"/>
</dbReference>
<gene>
    <name evidence="5" type="ORF">HYPSUDRAFT_53783</name>
</gene>
<dbReference type="GO" id="GO:0071949">
    <property type="term" value="F:FAD binding"/>
    <property type="evidence" value="ECO:0007669"/>
    <property type="project" value="InterPro"/>
</dbReference>
<dbReference type="InterPro" id="IPR036188">
    <property type="entry name" value="FAD/NAD-bd_sf"/>
</dbReference>
<dbReference type="InterPro" id="IPR051104">
    <property type="entry name" value="FAD_monoxygenase"/>
</dbReference>
<dbReference type="GO" id="GO:0044550">
    <property type="term" value="P:secondary metabolite biosynthetic process"/>
    <property type="evidence" value="ECO:0007669"/>
    <property type="project" value="TreeGrafter"/>
</dbReference>
<dbReference type="AlphaFoldDB" id="A0A0D2LB08"/>
<keyword evidence="2" id="KW-0274">FAD</keyword>
<dbReference type="Pfam" id="PF01494">
    <property type="entry name" value="FAD_binding_3"/>
    <property type="match status" value="1"/>
</dbReference>
<name>A0A0D2LB08_HYPSF</name>
<dbReference type="PRINTS" id="PR00420">
    <property type="entry name" value="RNGMNOXGNASE"/>
</dbReference>
<sequence length="216" mass="23994">MPMMYIGKHKHVVAYPVSRSLITVSAYISDVSKEGTPCGEITAFSPIVKEELLAAFTGWEPEVQVLLRSMNEPMKLPITRVVPLERYSFGRVLIAGDAAHGMPPHQGAGAGQAIEDAYILASLLCHTSSTRESIPKIAKIYNDIRRPEGNRALQASIEFGRLLDLDFPDLEGYKEGDDSMPLEILEALGRKASKDLEWVWKNSVEGDKRRALHMMD</sequence>
<dbReference type="STRING" id="945553.A0A0D2LB08"/>
<proteinExistence type="predicted"/>
<keyword evidence="1" id="KW-0285">Flavoprotein</keyword>
<keyword evidence="3" id="KW-0560">Oxidoreductase</keyword>
<dbReference type="GO" id="GO:0016491">
    <property type="term" value="F:oxidoreductase activity"/>
    <property type="evidence" value="ECO:0007669"/>
    <property type="project" value="UniProtKB-KW"/>
</dbReference>
<evidence type="ECO:0000313" key="5">
    <source>
        <dbReference type="EMBL" id="KJA24437.1"/>
    </source>
</evidence>
<dbReference type="Proteomes" id="UP000054270">
    <property type="component" value="Unassembled WGS sequence"/>
</dbReference>
<evidence type="ECO:0000256" key="1">
    <source>
        <dbReference type="ARBA" id="ARBA00022630"/>
    </source>
</evidence>
<reference evidence="6" key="1">
    <citation type="submission" date="2014-04" db="EMBL/GenBank/DDBJ databases">
        <title>Evolutionary Origins and Diversification of the Mycorrhizal Mutualists.</title>
        <authorList>
            <consortium name="DOE Joint Genome Institute"/>
            <consortium name="Mycorrhizal Genomics Consortium"/>
            <person name="Kohler A."/>
            <person name="Kuo A."/>
            <person name="Nagy L.G."/>
            <person name="Floudas D."/>
            <person name="Copeland A."/>
            <person name="Barry K.W."/>
            <person name="Cichocki N."/>
            <person name="Veneault-Fourrey C."/>
            <person name="LaButti K."/>
            <person name="Lindquist E.A."/>
            <person name="Lipzen A."/>
            <person name="Lundell T."/>
            <person name="Morin E."/>
            <person name="Murat C."/>
            <person name="Riley R."/>
            <person name="Ohm R."/>
            <person name="Sun H."/>
            <person name="Tunlid A."/>
            <person name="Henrissat B."/>
            <person name="Grigoriev I.V."/>
            <person name="Hibbett D.S."/>
            <person name="Martin F."/>
        </authorList>
    </citation>
    <scope>NUCLEOTIDE SEQUENCE [LARGE SCALE GENOMIC DNA]</scope>
    <source>
        <strain evidence="6">FD-334 SS-4</strain>
    </source>
</reference>
<evidence type="ECO:0000256" key="2">
    <source>
        <dbReference type="ARBA" id="ARBA00022827"/>
    </source>
</evidence>
<dbReference type="OrthoDB" id="417877at2759"/>
<dbReference type="PANTHER" id="PTHR46720">
    <property type="entry name" value="HYDROXYLASE, PUTATIVE (AFU_ORTHOLOGUE AFUA_3G01460)-RELATED"/>
    <property type="match status" value="1"/>
</dbReference>
<evidence type="ECO:0000259" key="4">
    <source>
        <dbReference type="Pfam" id="PF01494"/>
    </source>
</evidence>
<keyword evidence="6" id="KW-1185">Reference proteome</keyword>
<dbReference type="OMA" id="CHTSSTR"/>
<organism evidence="5 6">
    <name type="scientific">Hypholoma sublateritium (strain FD-334 SS-4)</name>
    <dbReference type="NCBI Taxonomy" id="945553"/>
    <lineage>
        <taxon>Eukaryota</taxon>
        <taxon>Fungi</taxon>
        <taxon>Dikarya</taxon>
        <taxon>Basidiomycota</taxon>
        <taxon>Agaricomycotina</taxon>
        <taxon>Agaricomycetes</taxon>
        <taxon>Agaricomycetidae</taxon>
        <taxon>Agaricales</taxon>
        <taxon>Agaricineae</taxon>
        <taxon>Strophariaceae</taxon>
        <taxon>Hypholoma</taxon>
    </lineage>
</organism>
<dbReference type="Gene3D" id="3.50.50.60">
    <property type="entry name" value="FAD/NAD(P)-binding domain"/>
    <property type="match status" value="1"/>
</dbReference>